<protein>
    <submittedName>
        <fullName evidence="2">Uncharacterized protein</fullName>
    </submittedName>
</protein>
<name>A0A0E0ATC6_9ORYZ</name>
<proteinExistence type="predicted"/>
<accession>A0A0E0ATC6</accession>
<sequence length="132" mass="14105">MKKQTNEKYVHIVFTIRQEISDVTTRNMTFCNEFLMTSELFIGALAETERRLLVAIGAGPRFSRPIRRWLSDERRGGESSAPPSPLLPSNPGGSGGGGSATRKGGGSLVPPSPLLPFNPGGGSATRAQLSSY</sequence>
<feature type="compositionally biased region" description="Gly residues" evidence="1">
    <location>
        <begin position="92"/>
        <end position="107"/>
    </location>
</feature>
<evidence type="ECO:0000313" key="3">
    <source>
        <dbReference type="Proteomes" id="UP000026961"/>
    </source>
</evidence>
<reference evidence="2" key="1">
    <citation type="submission" date="2015-04" db="UniProtKB">
        <authorList>
            <consortium name="EnsemblPlants"/>
        </authorList>
    </citation>
    <scope>IDENTIFICATION</scope>
</reference>
<evidence type="ECO:0000313" key="2">
    <source>
        <dbReference type="EnsemblPlants" id="OGLUM08G09810.1"/>
    </source>
</evidence>
<dbReference type="Proteomes" id="UP000026961">
    <property type="component" value="Chromosome 8"/>
</dbReference>
<dbReference type="HOGENOM" id="CLU_1920391_0_0_1"/>
<keyword evidence="3" id="KW-1185">Reference proteome</keyword>
<feature type="region of interest" description="Disordered" evidence="1">
    <location>
        <begin position="67"/>
        <end position="132"/>
    </location>
</feature>
<organism evidence="2">
    <name type="scientific">Oryza glumipatula</name>
    <dbReference type="NCBI Taxonomy" id="40148"/>
    <lineage>
        <taxon>Eukaryota</taxon>
        <taxon>Viridiplantae</taxon>
        <taxon>Streptophyta</taxon>
        <taxon>Embryophyta</taxon>
        <taxon>Tracheophyta</taxon>
        <taxon>Spermatophyta</taxon>
        <taxon>Magnoliopsida</taxon>
        <taxon>Liliopsida</taxon>
        <taxon>Poales</taxon>
        <taxon>Poaceae</taxon>
        <taxon>BOP clade</taxon>
        <taxon>Oryzoideae</taxon>
        <taxon>Oryzeae</taxon>
        <taxon>Oryzinae</taxon>
        <taxon>Oryza</taxon>
    </lineage>
</organism>
<dbReference type="Gramene" id="OGLUM08G09810.1">
    <property type="protein sequence ID" value="OGLUM08G09810.1"/>
    <property type="gene ID" value="OGLUM08G09810"/>
</dbReference>
<dbReference type="EnsemblPlants" id="OGLUM08G09810.1">
    <property type="protein sequence ID" value="OGLUM08G09810.1"/>
    <property type="gene ID" value="OGLUM08G09810"/>
</dbReference>
<evidence type="ECO:0000256" key="1">
    <source>
        <dbReference type="SAM" id="MobiDB-lite"/>
    </source>
</evidence>
<dbReference type="AlphaFoldDB" id="A0A0E0ATC6"/>
<reference evidence="2" key="2">
    <citation type="submission" date="2018-05" db="EMBL/GenBank/DDBJ databases">
        <title>OgluRS3 (Oryza glumaepatula Reference Sequence Version 3).</title>
        <authorList>
            <person name="Zhang J."/>
            <person name="Kudrna D."/>
            <person name="Lee S."/>
            <person name="Talag J."/>
            <person name="Welchert J."/>
            <person name="Wing R.A."/>
        </authorList>
    </citation>
    <scope>NUCLEOTIDE SEQUENCE [LARGE SCALE GENOMIC DNA]</scope>
</reference>